<dbReference type="FunFam" id="3.30.70.380:FF:000001">
    <property type="entry name" value="Phenylalanine--tRNA ligase beta subunit"/>
    <property type="match status" value="1"/>
</dbReference>
<evidence type="ECO:0000259" key="18">
    <source>
        <dbReference type="PROSITE" id="PS51447"/>
    </source>
</evidence>
<accession>A0A1F6P9A1</accession>
<dbReference type="PANTHER" id="PTHR10947">
    <property type="entry name" value="PHENYLALANYL-TRNA SYNTHETASE BETA CHAIN AND LEUCINE-RICH REPEAT-CONTAINING PROTEIN 47"/>
    <property type="match status" value="1"/>
</dbReference>
<dbReference type="InterPro" id="IPR020825">
    <property type="entry name" value="Phe-tRNA_synthase-like_B3/B4"/>
</dbReference>
<dbReference type="Gene3D" id="3.30.930.10">
    <property type="entry name" value="Bira Bifunctional Protein, Domain 2"/>
    <property type="match status" value="1"/>
</dbReference>
<dbReference type="InterPro" id="IPR012340">
    <property type="entry name" value="NA-bd_OB-fold"/>
</dbReference>
<comment type="subunit">
    <text evidence="3 15">Tetramer of two alpha and two beta subunits.</text>
</comment>
<dbReference type="SMART" id="SM00896">
    <property type="entry name" value="FDX-ACB"/>
    <property type="match status" value="1"/>
</dbReference>
<evidence type="ECO:0000256" key="1">
    <source>
        <dbReference type="ARBA" id="ARBA00004496"/>
    </source>
</evidence>
<dbReference type="PROSITE" id="PS50886">
    <property type="entry name" value="TRBD"/>
    <property type="match status" value="1"/>
</dbReference>
<evidence type="ECO:0000256" key="6">
    <source>
        <dbReference type="ARBA" id="ARBA00022598"/>
    </source>
</evidence>
<evidence type="ECO:0000256" key="10">
    <source>
        <dbReference type="ARBA" id="ARBA00022842"/>
    </source>
</evidence>
<dbReference type="SUPFAM" id="SSF50249">
    <property type="entry name" value="Nucleic acid-binding proteins"/>
    <property type="match status" value="1"/>
</dbReference>
<dbReference type="InterPro" id="IPR009061">
    <property type="entry name" value="DNA-bd_dom_put_sf"/>
</dbReference>
<dbReference type="Proteomes" id="UP000176634">
    <property type="component" value="Unassembled WGS sequence"/>
</dbReference>
<dbReference type="Pfam" id="PF03147">
    <property type="entry name" value="FDX-ACB"/>
    <property type="match status" value="1"/>
</dbReference>
<keyword evidence="9 15" id="KW-0067">ATP-binding</keyword>
<dbReference type="GO" id="GO:0000049">
    <property type="term" value="F:tRNA binding"/>
    <property type="evidence" value="ECO:0007669"/>
    <property type="project" value="UniProtKB-UniRule"/>
</dbReference>
<evidence type="ECO:0000256" key="4">
    <source>
        <dbReference type="ARBA" id="ARBA00022490"/>
    </source>
</evidence>
<dbReference type="CDD" id="cd02796">
    <property type="entry name" value="tRNA_bind_bactPheRS"/>
    <property type="match status" value="1"/>
</dbReference>
<sequence>MLISYNWLKKYVNLSDSITAEEVAAKLKASTVEVENIEVQGKNLENIVVGKILSESKHPNADKLRLCKVDVGNEQLQIVCGGSNVKSGMLVVLAKVGAKVKWHGEGELIELKPTKIRDVESSGMICASTEIGLAEMFPLKDEKEIVDLSHLKVKPGTALSVALGLNDAILEIDNKSLSNRPDLWGHYGIAREVAVLFNKTFKEYKVGKIKPGKEINIKVEVQNIKLCPRYMAVAMSGIKVGPSPEWLKKSLLAMGHRSINNIVDITNYVMMDLGQPLHAFDATKITNGKIVVRTAKDGEEFVTLDKEKRKLSSSMLVIADEAKALAVAGVMGGLDSGINDQTTSIIFESANFDASSIRSTSTKLGLRSDSSARFEKSLDPNLTAIALQKAVELVLADCVGAKVASKVVDESKFSLKQGPIALSTEFLEKKIGVKLPKKEVVRILEQLGFEVKSKGEEFSVKIPSWRATKDISIPEDLVEEIVRIYGYDKVSATMPTFSIVPPTEHRLRKLERTVKNILANSLAYTEVYNYSFVSGGQIEKMGDSLSKYIELDNPLSKEKPYLRRNLLLNLLENIKNNIENYPEVKIFEVGKVFSTKENGSRADSNGDSLLPRQDSWVAVAYANKKDSTPFWQAKQALESIFSGLNADFRVVPHDKVQPWEHPSRLALVHSGDQTLGVLCEISPDVSEAMGIEQRVGVLQLNLSLLEEVLSKQVGKSNYKPSSAYPDVVRDLAVLVKKNISHKDILSALTGSDPLLKSVSLFDVYEGKNIGAEYKSMAYRFVYQHNERTLVTEEVDKAHAAVIKILKEKFGAEIR</sequence>
<dbReference type="SUPFAM" id="SSF54991">
    <property type="entry name" value="Anticodon-binding domain of PheRS"/>
    <property type="match status" value="1"/>
</dbReference>
<dbReference type="InterPro" id="IPR004532">
    <property type="entry name" value="Phe-tRNA-ligase_IIc_bsu_bact"/>
</dbReference>
<dbReference type="Pfam" id="PF03484">
    <property type="entry name" value="B5"/>
    <property type="match status" value="1"/>
</dbReference>
<dbReference type="AlphaFoldDB" id="A0A1F6P9A1"/>
<dbReference type="HAMAP" id="MF_00283">
    <property type="entry name" value="Phe_tRNA_synth_beta1"/>
    <property type="match status" value="1"/>
</dbReference>
<dbReference type="InterPro" id="IPR005121">
    <property type="entry name" value="Fdx_antiC-bd"/>
</dbReference>
<keyword evidence="13 15" id="KW-0030">Aminoacyl-tRNA synthetase</keyword>
<dbReference type="SUPFAM" id="SSF46955">
    <property type="entry name" value="Putative DNA-binding domain"/>
    <property type="match status" value="1"/>
</dbReference>
<dbReference type="SMART" id="SM00874">
    <property type="entry name" value="B5"/>
    <property type="match status" value="1"/>
</dbReference>
<dbReference type="GO" id="GO:0005524">
    <property type="term" value="F:ATP binding"/>
    <property type="evidence" value="ECO:0007669"/>
    <property type="project" value="UniProtKB-UniRule"/>
</dbReference>
<dbReference type="Gene3D" id="3.50.40.10">
    <property type="entry name" value="Phenylalanyl-trna Synthetase, Chain B, domain 3"/>
    <property type="match status" value="1"/>
</dbReference>
<dbReference type="FunFam" id="3.30.56.10:FF:000002">
    <property type="entry name" value="Phenylalanine--tRNA ligase beta subunit"/>
    <property type="match status" value="1"/>
</dbReference>
<dbReference type="FunFam" id="3.50.40.10:FF:000001">
    <property type="entry name" value="Phenylalanine--tRNA ligase beta subunit"/>
    <property type="match status" value="1"/>
</dbReference>
<evidence type="ECO:0000259" key="19">
    <source>
        <dbReference type="PROSITE" id="PS51483"/>
    </source>
</evidence>
<evidence type="ECO:0000256" key="16">
    <source>
        <dbReference type="PROSITE-ProRule" id="PRU00209"/>
    </source>
</evidence>
<evidence type="ECO:0000256" key="8">
    <source>
        <dbReference type="ARBA" id="ARBA00022741"/>
    </source>
</evidence>
<evidence type="ECO:0000256" key="2">
    <source>
        <dbReference type="ARBA" id="ARBA00008653"/>
    </source>
</evidence>
<dbReference type="EMBL" id="MFRA01000005">
    <property type="protein sequence ID" value="OGH92751.1"/>
    <property type="molecule type" value="Genomic_DNA"/>
</dbReference>
<dbReference type="Gene3D" id="3.30.70.380">
    <property type="entry name" value="Ferrodoxin-fold anticodon-binding domain"/>
    <property type="match status" value="1"/>
</dbReference>
<dbReference type="GO" id="GO:0004826">
    <property type="term" value="F:phenylalanine-tRNA ligase activity"/>
    <property type="evidence" value="ECO:0007669"/>
    <property type="project" value="UniProtKB-UniRule"/>
</dbReference>
<dbReference type="PROSITE" id="PS51447">
    <property type="entry name" value="FDX_ACB"/>
    <property type="match status" value="1"/>
</dbReference>
<comment type="subcellular location">
    <subcellularLocation>
        <location evidence="1 15">Cytoplasm</location>
    </subcellularLocation>
</comment>
<organism evidence="20 21">
    <name type="scientific">Candidatus Magasanikbacteria bacterium RIFOXYD1_FULL_40_23</name>
    <dbReference type="NCBI Taxonomy" id="1798705"/>
    <lineage>
        <taxon>Bacteria</taxon>
        <taxon>Candidatus Magasanikiibacteriota</taxon>
    </lineage>
</organism>
<evidence type="ECO:0000256" key="11">
    <source>
        <dbReference type="ARBA" id="ARBA00022884"/>
    </source>
</evidence>
<dbReference type="Pfam" id="PF03483">
    <property type="entry name" value="B3_4"/>
    <property type="match status" value="1"/>
</dbReference>
<comment type="caution">
    <text evidence="20">The sequence shown here is derived from an EMBL/GenBank/DDBJ whole genome shotgun (WGS) entry which is preliminary data.</text>
</comment>
<comment type="similarity">
    <text evidence="2 15">Belongs to the phenylalanyl-tRNA synthetase beta subunit family. Type 1 subfamily.</text>
</comment>
<evidence type="ECO:0000313" key="20">
    <source>
        <dbReference type="EMBL" id="OGH92751.1"/>
    </source>
</evidence>
<dbReference type="InterPro" id="IPR005147">
    <property type="entry name" value="tRNA_synthase_B5-dom"/>
</dbReference>
<feature type="domain" description="B5" evidence="19">
    <location>
        <begin position="415"/>
        <end position="492"/>
    </location>
</feature>
<keyword evidence="7 15" id="KW-0479">Metal-binding</keyword>
<evidence type="ECO:0000256" key="7">
    <source>
        <dbReference type="ARBA" id="ARBA00022723"/>
    </source>
</evidence>
<evidence type="ECO:0000256" key="13">
    <source>
        <dbReference type="ARBA" id="ARBA00023146"/>
    </source>
</evidence>
<dbReference type="Gene3D" id="3.30.56.10">
    <property type="match status" value="2"/>
</dbReference>
<gene>
    <name evidence="15" type="primary">pheT</name>
    <name evidence="20" type="ORF">A2563_03720</name>
</gene>
<keyword evidence="8 15" id="KW-0547">Nucleotide-binding</keyword>
<feature type="binding site" evidence="15">
    <location>
        <position position="480"/>
    </location>
    <ligand>
        <name>Mg(2+)</name>
        <dbReference type="ChEBI" id="CHEBI:18420"/>
        <note>shared with alpha subunit</note>
    </ligand>
</feature>
<dbReference type="Pfam" id="PF17759">
    <property type="entry name" value="tRNA_synthFbeta"/>
    <property type="match status" value="1"/>
</dbReference>
<keyword evidence="11 16" id="KW-0694">RNA-binding</keyword>
<feature type="binding site" evidence="15">
    <location>
        <position position="476"/>
    </location>
    <ligand>
        <name>Mg(2+)</name>
        <dbReference type="ChEBI" id="CHEBI:18420"/>
        <note>shared with alpha subunit</note>
    </ligand>
</feature>
<keyword evidence="4 15" id="KW-0963">Cytoplasm</keyword>
<dbReference type="InterPro" id="IPR005146">
    <property type="entry name" value="B3/B4_tRNA-bd"/>
</dbReference>
<keyword evidence="5 16" id="KW-0820">tRNA-binding</keyword>
<evidence type="ECO:0000256" key="12">
    <source>
        <dbReference type="ARBA" id="ARBA00022917"/>
    </source>
</evidence>
<dbReference type="GO" id="GO:0009328">
    <property type="term" value="C:phenylalanine-tRNA ligase complex"/>
    <property type="evidence" value="ECO:0007669"/>
    <property type="project" value="TreeGrafter"/>
</dbReference>
<dbReference type="InterPro" id="IPR036690">
    <property type="entry name" value="Fdx_antiC-bd_sf"/>
</dbReference>
<name>A0A1F6P9A1_9BACT</name>
<keyword evidence="12 15" id="KW-0648">Protein biosynthesis</keyword>
<dbReference type="GO" id="GO:0000287">
    <property type="term" value="F:magnesium ion binding"/>
    <property type="evidence" value="ECO:0007669"/>
    <property type="project" value="UniProtKB-UniRule"/>
</dbReference>
<dbReference type="SMART" id="SM00873">
    <property type="entry name" value="B3_4"/>
    <property type="match status" value="1"/>
</dbReference>
<dbReference type="InterPro" id="IPR045864">
    <property type="entry name" value="aa-tRNA-synth_II/BPL/LPL"/>
</dbReference>
<dbReference type="PANTHER" id="PTHR10947:SF0">
    <property type="entry name" value="PHENYLALANINE--TRNA LIGASE BETA SUBUNIT"/>
    <property type="match status" value="1"/>
</dbReference>
<evidence type="ECO:0000256" key="3">
    <source>
        <dbReference type="ARBA" id="ARBA00011209"/>
    </source>
</evidence>
<comment type="catalytic activity">
    <reaction evidence="14 15">
        <text>tRNA(Phe) + L-phenylalanine + ATP = L-phenylalanyl-tRNA(Phe) + AMP + diphosphate + H(+)</text>
        <dbReference type="Rhea" id="RHEA:19413"/>
        <dbReference type="Rhea" id="RHEA-COMP:9668"/>
        <dbReference type="Rhea" id="RHEA-COMP:9699"/>
        <dbReference type="ChEBI" id="CHEBI:15378"/>
        <dbReference type="ChEBI" id="CHEBI:30616"/>
        <dbReference type="ChEBI" id="CHEBI:33019"/>
        <dbReference type="ChEBI" id="CHEBI:58095"/>
        <dbReference type="ChEBI" id="CHEBI:78442"/>
        <dbReference type="ChEBI" id="CHEBI:78531"/>
        <dbReference type="ChEBI" id="CHEBI:456215"/>
        <dbReference type="EC" id="6.1.1.20"/>
    </reaction>
</comment>
<dbReference type="NCBIfam" id="NF045760">
    <property type="entry name" value="YtpR"/>
    <property type="match status" value="1"/>
</dbReference>
<evidence type="ECO:0000256" key="5">
    <source>
        <dbReference type="ARBA" id="ARBA00022555"/>
    </source>
</evidence>
<evidence type="ECO:0000313" key="21">
    <source>
        <dbReference type="Proteomes" id="UP000176634"/>
    </source>
</evidence>
<dbReference type="GO" id="GO:0006432">
    <property type="term" value="P:phenylalanyl-tRNA aminoacylation"/>
    <property type="evidence" value="ECO:0007669"/>
    <property type="project" value="UniProtKB-UniRule"/>
</dbReference>
<evidence type="ECO:0000256" key="9">
    <source>
        <dbReference type="ARBA" id="ARBA00022840"/>
    </source>
</evidence>
<dbReference type="InterPro" id="IPR041616">
    <property type="entry name" value="PheRS_beta_core"/>
</dbReference>
<dbReference type="Pfam" id="PF01588">
    <property type="entry name" value="tRNA_bind"/>
    <property type="match status" value="1"/>
</dbReference>
<dbReference type="Gene3D" id="2.40.50.140">
    <property type="entry name" value="Nucleic acid-binding proteins"/>
    <property type="match status" value="1"/>
</dbReference>
<feature type="binding site" evidence="15">
    <location>
        <position position="470"/>
    </location>
    <ligand>
        <name>Mg(2+)</name>
        <dbReference type="ChEBI" id="CHEBI:18420"/>
        <note>shared with alpha subunit</note>
    </ligand>
</feature>
<protein>
    <recommendedName>
        <fullName evidence="15">Phenylalanine--tRNA ligase beta subunit</fullName>
        <ecNumber evidence="15">6.1.1.20</ecNumber>
    </recommendedName>
    <alternativeName>
        <fullName evidence="15">Phenylalanyl-tRNA synthetase beta subunit</fullName>
        <shortName evidence="15">PheRS</shortName>
    </alternativeName>
</protein>
<dbReference type="NCBIfam" id="TIGR00472">
    <property type="entry name" value="pheT_bact"/>
    <property type="match status" value="1"/>
</dbReference>
<reference evidence="20 21" key="1">
    <citation type="journal article" date="2016" name="Nat. Commun.">
        <title>Thousands of microbial genomes shed light on interconnected biogeochemical processes in an aquifer system.</title>
        <authorList>
            <person name="Anantharaman K."/>
            <person name="Brown C.T."/>
            <person name="Hug L.A."/>
            <person name="Sharon I."/>
            <person name="Castelle C.J."/>
            <person name="Probst A.J."/>
            <person name="Thomas B.C."/>
            <person name="Singh A."/>
            <person name="Wilkins M.J."/>
            <person name="Karaoz U."/>
            <person name="Brodie E.L."/>
            <person name="Williams K.H."/>
            <person name="Hubbard S.S."/>
            <person name="Banfield J.F."/>
        </authorList>
    </citation>
    <scope>NUCLEOTIDE SEQUENCE [LARGE SCALE GENOMIC DNA]</scope>
</reference>
<dbReference type="SUPFAM" id="SSF56037">
    <property type="entry name" value="PheT/TilS domain"/>
    <property type="match status" value="1"/>
</dbReference>
<dbReference type="EC" id="6.1.1.20" evidence="15"/>
<comment type="cofactor">
    <cofactor evidence="15">
        <name>Mg(2+)</name>
        <dbReference type="ChEBI" id="CHEBI:18420"/>
    </cofactor>
    <text evidence="15">Binds 2 magnesium ions per tetramer.</text>
</comment>
<dbReference type="InterPro" id="IPR002547">
    <property type="entry name" value="tRNA-bd_dom"/>
</dbReference>
<dbReference type="InterPro" id="IPR045060">
    <property type="entry name" value="Phe-tRNA-ligase_IIc_bsu"/>
</dbReference>
<feature type="binding site" evidence="15">
    <location>
        <position position="479"/>
    </location>
    <ligand>
        <name>Mg(2+)</name>
        <dbReference type="ChEBI" id="CHEBI:18420"/>
        <note>shared with alpha subunit</note>
    </ligand>
</feature>
<dbReference type="PROSITE" id="PS51483">
    <property type="entry name" value="B5"/>
    <property type="match status" value="1"/>
</dbReference>
<evidence type="ECO:0000259" key="17">
    <source>
        <dbReference type="PROSITE" id="PS50886"/>
    </source>
</evidence>
<dbReference type="STRING" id="1798705.A2563_03720"/>
<feature type="domain" description="TRNA-binding" evidence="17">
    <location>
        <begin position="41"/>
        <end position="160"/>
    </location>
</feature>
<feature type="domain" description="FDX-ACB" evidence="18">
    <location>
        <begin position="722"/>
        <end position="814"/>
    </location>
</feature>
<evidence type="ECO:0000256" key="15">
    <source>
        <dbReference type="HAMAP-Rule" id="MF_00283"/>
    </source>
</evidence>
<dbReference type="SUPFAM" id="SSF55681">
    <property type="entry name" value="Class II aaRS and biotin synthetases"/>
    <property type="match status" value="1"/>
</dbReference>
<keyword evidence="10 15" id="KW-0460">Magnesium</keyword>
<evidence type="ECO:0000256" key="14">
    <source>
        <dbReference type="ARBA" id="ARBA00049255"/>
    </source>
</evidence>
<proteinExistence type="inferred from homology"/>
<keyword evidence="6 15" id="KW-0436">Ligase</keyword>
<dbReference type="InterPro" id="IPR033714">
    <property type="entry name" value="tRNA_bind_bactPheRS"/>
</dbReference>